<accession>A0ABP8IG70</accession>
<evidence type="ECO:0000256" key="3">
    <source>
        <dbReference type="ARBA" id="ARBA00022676"/>
    </source>
</evidence>
<organism evidence="9 10">
    <name type="scientific">Hymenobacter saemangeumensis</name>
    <dbReference type="NCBI Taxonomy" id="1084522"/>
    <lineage>
        <taxon>Bacteria</taxon>
        <taxon>Pseudomonadati</taxon>
        <taxon>Bacteroidota</taxon>
        <taxon>Cytophagia</taxon>
        <taxon>Cytophagales</taxon>
        <taxon>Hymenobacteraceae</taxon>
        <taxon>Hymenobacter</taxon>
    </lineage>
</organism>
<comment type="subcellular location">
    <subcellularLocation>
        <location evidence="1">Cell membrane</location>
        <topology evidence="1">Multi-pass membrane protein</topology>
    </subcellularLocation>
</comment>
<reference evidence="10" key="1">
    <citation type="journal article" date="2019" name="Int. J. Syst. Evol. Microbiol.">
        <title>The Global Catalogue of Microorganisms (GCM) 10K type strain sequencing project: providing services to taxonomists for standard genome sequencing and annotation.</title>
        <authorList>
            <consortium name="The Broad Institute Genomics Platform"/>
            <consortium name="The Broad Institute Genome Sequencing Center for Infectious Disease"/>
            <person name="Wu L."/>
            <person name="Ma J."/>
        </authorList>
    </citation>
    <scope>NUCLEOTIDE SEQUENCE [LARGE SCALE GENOMIC DNA]</scope>
    <source>
        <strain evidence="10">JCM 17923</strain>
    </source>
</reference>
<evidence type="ECO:0000256" key="1">
    <source>
        <dbReference type="ARBA" id="ARBA00004651"/>
    </source>
</evidence>
<feature type="transmembrane region" description="Helical" evidence="8">
    <location>
        <begin position="180"/>
        <end position="198"/>
    </location>
</feature>
<protein>
    <recommendedName>
        <fullName evidence="11">Glycosyltransferase RgtA/B/C/D-like domain-containing protein</fullName>
    </recommendedName>
</protein>
<gene>
    <name evidence="9" type="ORF">GCM10023185_22800</name>
</gene>
<dbReference type="PANTHER" id="PTHR33908:SF11">
    <property type="entry name" value="MEMBRANE PROTEIN"/>
    <property type="match status" value="1"/>
</dbReference>
<keyword evidence="5 8" id="KW-0812">Transmembrane</keyword>
<feature type="transmembrane region" description="Helical" evidence="8">
    <location>
        <begin position="205"/>
        <end position="231"/>
    </location>
</feature>
<keyword evidence="4" id="KW-0808">Transferase</keyword>
<evidence type="ECO:0000256" key="4">
    <source>
        <dbReference type="ARBA" id="ARBA00022679"/>
    </source>
</evidence>
<keyword evidence="10" id="KW-1185">Reference proteome</keyword>
<evidence type="ECO:0000256" key="8">
    <source>
        <dbReference type="SAM" id="Phobius"/>
    </source>
</evidence>
<keyword evidence="7 8" id="KW-0472">Membrane</keyword>
<dbReference type="EMBL" id="BAABGZ010000025">
    <property type="protein sequence ID" value="GAA4357806.1"/>
    <property type="molecule type" value="Genomic_DNA"/>
</dbReference>
<feature type="transmembrane region" description="Helical" evidence="8">
    <location>
        <begin position="71"/>
        <end position="100"/>
    </location>
</feature>
<keyword evidence="3" id="KW-0328">Glycosyltransferase</keyword>
<feature type="transmembrane region" description="Helical" evidence="8">
    <location>
        <begin position="268"/>
        <end position="284"/>
    </location>
</feature>
<keyword evidence="6 8" id="KW-1133">Transmembrane helix</keyword>
<feature type="transmembrane region" description="Helical" evidence="8">
    <location>
        <begin position="132"/>
        <end position="151"/>
    </location>
</feature>
<comment type="caution">
    <text evidence="9">The sequence shown here is derived from an EMBL/GenBank/DDBJ whole genome shotgun (WGS) entry which is preliminary data.</text>
</comment>
<evidence type="ECO:0000256" key="7">
    <source>
        <dbReference type="ARBA" id="ARBA00023136"/>
    </source>
</evidence>
<evidence type="ECO:0008006" key="11">
    <source>
        <dbReference type="Google" id="ProtNLM"/>
    </source>
</evidence>
<proteinExistence type="predicted"/>
<dbReference type="PANTHER" id="PTHR33908">
    <property type="entry name" value="MANNOSYLTRANSFERASE YKCB-RELATED"/>
    <property type="match status" value="1"/>
</dbReference>
<feature type="transmembrane region" description="Helical" evidence="8">
    <location>
        <begin position="344"/>
        <end position="361"/>
    </location>
</feature>
<evidence type="ECO:0000256" key="5">
    <source>
        <dbReference type="ARBA" id="ARBA00022692"/>
    </source>
</evidence>
<feature type="transmembrane region" description="Helical" evidence="8">
    <location>
        <begin position="313"/>
        <end position="332"/>
    </location>
</feature>
<dbReference type="InterPro" id="IPR050297">
    <property type="entry name" value="LipidA_mod_glycosyltrf_83"/>
</dbReference>
<evidence type="ECO:0000313" key="10">
    <source>
        <dbReference type="Proteomes" id="UP001501153"/>
    </source>
</evidence>
<sequence length="423" mass="46447">MSSRGLLSAWPYGRSLGLAAMVQLALFAWATSSGLGGTSDSKQYLHAADTLRSLGYMLHLDGTPYRYWPPLYPLLITACGSLAMLRVVHAACLLGSLWLWSWLGRRLLLPRGAALLPWLLAFSTSWLVVSKFVWGETVFILLFAGYCVALFQWLQTQRTGWMLAATALGVLLPLQRTIGLFLLAGVGAGLLLWAARHWRRLPSVLLHLIISFAGGLAWNYYALLLAASSVYAPNRGWTQLMVSMADYGYVFGRWLLPLLAGWRAAGPAWAWALLLLALLVALWPRHRFKSVATPDHPAGGVTLVVAQPLFVRLLWAGLLGFVVLIMVASIFSRSASGPHDSERYASVLFAPFILLVLRQMQELPGQRMPRLQALLLGLLLAYNMLRAGSNAQALRRTPVLEWQADAALSFPAPHGQRVGAAAQ</sequence>
<dbReference type="RefSeq" id="WP_345236173.1">
    <property type="nucleotide sequence ID" value="NZ_BAABGZ010000025.1"/>
</dbReference>
<feature type="transmembrane region" description="Helical" evidence="8">
    <location>
        <begin position="107"/>
        <end position="126"/>
    </location>
</feature>
<evidence type="ECO:0000256" key="2">
    <source>
        <dbReference type="ARBA" id="ARBA00022475"/>
    </source>
</evidence>
<evidence type="ECO:0000313" key="9">
    <source>
        <dbReference type="EMBL" id="GAA4357806.1"/>
    </source>
</evidence>
<evidence type="ECO:0000256" key="6">
    <source>
        <dbReference type="ARBA" id="ARBA00022989"/>
    </source>
</evidence>
<keyword evidence="2" id="KW-1003">Cell membrane</keyword>
<name>A0ABP8IG70_9BACT</name>
<dbReference type="Proteomes" id="UP001501153">
    <property type="component" value="Unassembled WGS sequence"/>
</dbReference>